<feature type="region of interest" description="Disordered" evidence="1">
    <location>
        <begin position="50"/>
        <end position="87"/>
    </location>
</feature>
<reference evidence="2 3" key="1">
    <citation type="journal article" date="2014" name="Int. J. Syst. Evol. Microbiol.">
        <title>Complete genome sequence of Corynebacterium casei LMG S-19264T (=DSM 44701T), isolated from a smear-ripened cheese.</title>
        <authorList>
            <consortium name="US DOE Joint Genome Institute (JGI-PGF)"/>
            <person name="Walter F."/>
            <person name="Albersmeier A."/>
            <person name="Kalinowski J."/>
            <person name="Ruckert C."/>
        </authorList>
    </citation>
    <scope>NUCLEOTIDE SEQUENCE [LARGE SCALE GENOMIC DNA]</scope>
    <source>
        <strain evidence="2 3">CGMCC 4.7111</strain>
    </source>
</reference>
<accession>A0A917YF66</accession>
<evidence type="ECO:0000313" key="2">
    <source>
        <dbReference type="EMBL" id="GGN96205.1"/>
    </source>
</evidence>
<name>A0A917YF66_9ACTN</name>
<gene>
    <name evidence="2" type="ORF">GCM10011579_097380</name>
</gene>
<proteinExistence type="predicted"/>
<evidence type="ECO:0000256" key="1">
    <source>
        <dbReference type="SAM" id="MobiDB-lite"/>
    </source>
</evidence>
<protein>
    <submittedName>
        <fullName evidence="2">Uncharacterized protein</fullName>
    </submittedName>
</protein>
<evidence type="ECO:0000313" key="3">
    <source>
        <dbReference type="Proteomes" id="UP000600365"/>
    </source>
</evidence>
<dbReference type="AlphaFoldDB" id="A0A917YF66"/>
<dbReference type="Proteomes" id="UP000600365">
    <property type="component" value="Unassembled WGS sequence"/>
</dbReference>
<comment type="caution">
    <text evidence="2">The sequence shown here is derived from an EMBL/GenBank/DDBJ whole genome shotgun (WGS) entry which is preliminary data.</text>
</comment>
<sequence length="87" mass="8880">MTVVSTSAAAATAVRDGRTRIKDLLWASAAASGTACIGAAWGAESYRNAGEDDSARSFSASWPVPLMGRTTESSPPPRGTPDGPRIG</sequence>
<keyword evidence="3" id="KW-1185">Reference proteome</keyword>
<organism evidence="2 3">
    <name type="scientific">Streptomyces albiflavescens</name>
    <dbReference type="NCBI Taxonomy" id="1623582"/>
    <lineage>
        <taxon>Bacteria</taxon>
        <taxon>Bacillati</taxon>
        <taxon>Actinomycetota</taxon>
        <taxon>Actinomycetes</taxon>
        <taxon>Kitasatosporales</taxon>
        <taxon>Streptomycetaceae</taxon>
        <taxon>Streptomyces</taxon>
    </lineage>
</organism>
<dbReference type="EMBL" id="BMMM01000035">
    <property type="protein sequence ID" value="GGN96205.1"/>
    <property type="molecule type" value="Genomic_DNA"/>
</dbReference>